<gene>
    <name evidence="2" type="ORF">ACFQGD_12360</name>
</gene>
<protein>
    <submittedName>
        <fullName evidence="2">Biotin/lipoate A/B protein ligase family protein</fullName>
    </submittedName>
</protein>
<evidence type="ECO:0000259" key="1">
    <source>
        <dbReference type="PROSITE" id="PS51733"/>
    </source>
</evidence>
<comment type="caution">
    <text evidence="2">The sequence shown here is derived from an EMBL/GenBank/DDBJ whole genome shotgun (WGS) entry which is preliminary data.</text>
</comment>
<dbReference type="RefSeq" id="WP_345396142.1">
    <property type="nucleotide sequence ID" value="NZ_BAABLA010000025.1"/>
</dbReference>
<reference evidence="3" key="1">
    <citation type="journal article" date="2019" name="Int. J. Syst. Evol. Microbiol.">
        <title>The Global Catalogue of Microorganisms (GCM) 10K type strain sequencing project: providing services to taxonomists for standard genome sequencing and annotation.</title>
        <authorList>
            <consortium name="The Broad Institute Genomics Platform"/>
            <consortium name="The Broad Institute Genome Sequencing Center for Infectious Disease"/>
            <person name="Wu L."/>
            <person name="Ma J."/>
        </authorList>
    </citation>
    <scope>NUCLEOTIDE SEQUENCE [LARGE SCALE GENOMIC DNA]</scope>
    <source>
        <strain evidence="3">KCTC 32255</strain>
    </source>
</reference>
<evidence type="ECO:0000313" key="2">
    <source>
        <dbReference type="EMBL" id="MFC6867942.1"/>
    </source>
</evidence>
<keyword evidence="2" id="KW-0436">Ligase</keyword>
<dbReference type="InterPro" id="IPR004143">
    <property type="entry name" value="BPL_LPL_catalytic"/>
</dbReference>
<dbReference type="Proteomes" id="UP001596337">
    <property type="component" value="Unassembled WGS sequence"/>
</dbReference>
<dbReference type="GO" id="GO:0016874">
    <property type="term" value="F:ligase activity"/>
    <property type="evidence" value="ECO:0007669"/>
    <property type="project" value="UniProtKB-KW"/>
</dbReference>
<dbReference type="Pfam" id="PF21948">
    <property type="entry name" value="LplA-B_cat"/>
    <property type="match status" value="1"/>
</dbReference>
<dbReference type="SUPFAM" id="SSF55681">
    <property type="entry name" value="Class II aaRS and biotin synthetases"/>
    <property type="match status" value="1"/>
</dbReference>
<name>A0ABW2BY43_9PSEU</name>
<dbReference type="PROSITE" id="PS51733">
    <property type="entry name" value="BPL_LPL_CATALYTIC"/>
    <property type="match status" value="1"/>
</dbReference>
<dbReference type="Gene3D" id="3.30.930.10">
    <property type="entry name" value="Bira Bifunctional Protein, Domain 2"/>
    <property type="match status" value="1"/>
</dbReference>
<dbReference type="InterPro" id="IPR045864">
    <property type="entry name" value="aa-tRNA-synth_II/BPL/LPL"/>
</dbReference>
<organism evidence="2 3">
    <name type="scientific">Haloechinothrix salitolerans</name>
    <dbReference type="NCBI Taxonomy" id="926830"/>
    <lineage>
        <taxon>Bacteria</taxon>
        <taxon>Bacillati</taxon>
        <taxon>Actinomycetota</taxon>
        <taxon>Actinomycetes</taxon>
        <taxon>Pseudonocardiales</taxon>
        <taxon>Pseudonocardiaceae</taxon>
        <taxon>Haloechinothrix</taxon>
    </lineage>
</organism>
<sequence length="260" mass="27862">MDLLRGAFGATDPAWDIAVTHALLRRVGAAPAGAVSPVPDTVSPGAVLRVYRPQSRVVAFGRRDTRRPGFHTAVDAARAAGFTPVVRPQGGRAVAYTENSLVVDHIHPHSDTLGGMDERFATYGKLWAQVLSEFGIDARVGEVPGEYCPGAYSVNARGVVKLVGTAQRVIKGAWLFSAVAIHNDAEVLRAVLPDVYRALDLPFDVASVGSIRDELPELSLDRLETAVLAEYGTHDELAATSLDAETTRLAHALIDDHRIL</sequence>
<accession>A0ABW2BY43</accession>
<feature type="domain" description="BPL/LPL catalytic" evidence="1">
    <location>
        <begin position="42"/>
        <end position="239"/>
    </location>
</feature>
<evidence type="ECO:0000313" key="3">
    <source>
        <dbReference type="Proteomes" id="UP001596337"/>
    </source>
</evidence>
<keyword evidence="3" id="KW-1185">Reference proteome</keyword>
<dbReference type="EMBL" id="JBHSXX010000001">
    <property type="protein sequence ID" value="MFC6867942.1"/>
    <property type="molecule type" value="Genomic_DNA"/>
</dbReference>
<proteinExistence type="predicted"/>